<dbReference type="SUPFAM" id="SSF56112">
    <property type="entry name" value="Protein kinase-like (PK-like)"/>
    <property type="match status" value="1"/>
</dbReference>
<dbReference type="PANTHER" id="PTHR43671:SF13">
    <property type="entry name" value="SERINE_THREONINE-PROTEIN KINASE NEK2"/>
    <property type="match status" value="1"/>
</dbReference>
<dbReference type="Gene3D" id="1.10.510.10">
    <property type="entry name" value="Transferase(Phosphotransferase) domain 1"/>
    <property type="match status" value="2"/>
</dbReference>
<dbReference type="EC" id="2.7.11.1" evidence="1"/>
<dbReference type="OrthoDB" id="3223806at2759"/>
<keyword evidence="4" id="KW-0418">Kinase</keyword>
<reference evidence="8 9" key="1">
    <citation type="submission" date="2019-03" db="EMBL/GenBank/DDBJ databases">
        <title>Single cell metagenomics reveals metabolic interactions within the superorganism composed of flagellate Streblomastix strix and complex community of Bacteroidetes bacteria on its surface.</title>
        <authorList>
            <person name="Treitli S.C."/>
            <person name="Kolisko M."/>
            <person name="Husnik F."/>
            <person name="Keeling P."/>
            <person name="Hampl V."/>
        </authorList>
    </citation>
    <scope>NUCLEOTIDE SEQUENCE [LARGE SCALE GENOMIC DNA]</scope>
    <source>
        <strain evidence="8">ST1C</strain>
    </source>
</reference>
<dbReference type="EMBL" id="SNRW01003056">
    <property type="protein sequence ID" value="KAA6390923.1"/>
    <property type="molecule type" value="Genomic_DNA"/>
</dbReference>
<feature type="region of interest" description="Disordered" evidence="6">
    <location>
        <begin position="285"/>
        <end position="311"/>
    </location>
</feature>
<feature type="compositionally biased region" description="Low complexity" evidence="6">
    <location>
        <begin position="569"/>
        <end position="586"/>
    </location>
</feature>
<evidence type="ECO:0000256" key="5">
    <source>
        <dbReference type="ARBA" id="ARBA00022840"/>
    </source>
</evidence>
<feature type="compositionally biased region" description="Basic and acidic residues" evidence="6">
    <location>
        <begin position="592"/>
        <end position="603"/>
    </location>
</feature>
<dbReference type="SMART" id="SM00220">
    <property type="entry name" value="S_TKc"/>
    <property type="match status" value="1"/>
</dbReference>
<evidence type="ECO:0000259" key="7">
    <source>
        <dbReference type="PROSITE" id="PS50011"/>
    </source>
</evidence>
<feature type="compositionally biased region" description="Basic and acidic residues" evidence="6">
    <location>
        <begin position="290"/>
        <end position="303"/>
    </location>
</feature>
<dbReference type="GO" id="GO:0004197">
    <property type="term" value="F:cysteine-type endopeptidase activity"/>
    <property type="evidence" value="ECO:0007669"/>
    <property type="project" value="InterPro"/>
</dbReference>
<dbReference type="Proteomes" id="UP000324800">
    <property type="component" value="Unassembled WGS sequence"/>
</dbReference>
<dbReference type="InterPro" id="IPR011009">
    <property type="entry name" value="Kinase-like_dom_sf"/>
</dbReference>
<evidence type="ECO:0000256" key="6">
    <source>
        <dbReference type="SAM" id="MobiDB-lite"/>
    </source>
</evidence>
<dbReference type="GO" id="GO:0006508">
    <property type="term" value="P:proteolysis"/>
    <property type="evidence" value="ECO:0007669"/>
    <property type="project" value="InterPro"/>
</dbReference>
<proteinExistence type="predicted"/>
<keyword evidence="5" id="KW-0067">ATP-binding</keyword>
<dbReference type="GO" id="GO:0004674">
    <property type="term" value="F:protein serine/threonine kinase activity"/>
    <property type="evidence" value="ECO:0007669"/>
    <property type="project" value="UniProtKB-EC"/>
</dbReference>
<dbReference type="Gene3D" id="3.40.50.1460">
    <property type="match status" value="2"/>
</dbReference>
<keyword evidence="2" id="KW-0808">Transferase</keyword>
<comment type="caution">
    <text evidence="8">The sequence shown here is derived from an EMBL/GenBank/DDBJ whole genome shotgun (WGS) entry which is preliminary data.</text>
</comment>
<dbReference type="Pfam" id="PF00069">
    <property type="entry name" value="Pkinase"/>
    <property type="match status" value="2"/>
</dbReference>
<feature type="compositionally biased region" description="Basic and acidic residues" evidence="6">
    <location>
        <begin position="516"/>
        <end position="527"/>
    </location>
</feature>
<evidence type="ECO:0000256" key="4">
    <source>
        <dbReference type="ARBA" id="ARBA00022777"/>
    </source>
</evidence>
<organism evidence="8 9">
    <name type="scientific">Streblomastix strix</name>
    <dbReference type="NCBI Taxonomy" id="222440"/>
    <lineage>
        <taxon>Eukaryota</taxon>
        <taxon>Metamonada</taxon>
        <taxon>Preaxostyla</taxon>
        <taxon>Oxymonadida</taxon>
        <taxon>Streblomastigidae</taxon>
        <taxon>Streblomastix</taxon>
    </lineage>
</organism>
<evidence type="ECO:0000256" key="3">
    <source>
        <dbReference type="ARBA" id="ARBA00022741"/>
    </source>
</evidence>
<dbReference type="PROSITE" id="PS50011">
    <property type="entry name" value="PROTEIN_KINASE_DOM"/>
    <property type="match status" value="1"/>
</dbReference>
<feature type="region of interest" description="Disordered" evidence="6">
    <location>
        <begin position="551"/>
        <end position="603"/>
    </location>
</feature>
<dbReference type="GO" id="GO:0005524">
    <property type="term" value="F:ATP binding"/>
    <property type="evidence" value="ECO:0007669"/>
    <property type="project" value="UniProtKB-KW"/>
</dbReference>
<feature type="compositionally biased region" description="Polar residues" evidence="6">
    <location>
        <begin position="502"/>
        <end position="512"/>
    </location>
</feature>
<feature type="compositionally biased region" description="Polar residues" evidence="6">
    <location>
        <begin position="463"/>
        <end position="474"/>
    </location>
</feature>
<evidence type="ECO:0000256" key="2">
    <source>
        <dbReference type="ARBA" id="ARBA00022679"/>
    </source>
</evidence>
<dbReference type="PANTHER" id="PTHR43671">
    <property type="entry name" value="SERINE/THREONINE-PROTEIN KINASE NEK"/>
    <property type="match status" value="1"/>
</dbReference>
<feature type="region of interest" description="Disordered" evidence="6">
    <location>
        <begin position="444"/>
        <end position="474"/>
    </location>
</feature>
<feature type="domain" description="Protein kinase" evidence="7">
    <location>
        <begin position="10"/>
        <end position="283"/>
    </location>
</feature>
<feature type="region of interest" description="Disordered" evidence="6">
    <location>
        <begin position="502"/>
        <end position="534"/>
    </location>
</feature>
<name>A0A5J4W8J0_9EUKA</name>
<gene>
    <name evidence="8" type="ORF">EZS28_013550</name>
</gene>
<evidence type="ECO:0000313" key="9">
    <source>
        <dbReference type="Proteomes" id="UP000324800"/>
    </source>
</evidence>
<dbReference type="Pfam" id="PF00656">
    <property type="entry name" value="Peptidase_C14"/>
    <property type="match status" value="1"/>
</dbReference>
<accession>A0A5J4W8J0</accession>
<dbReference type="InterPro" id="IPR011600">
    <property type="entry name" value="Pept_C14_caspase"/>
</dbReference>
<feature type="compositionally biased region" description="Basic and acidic residues" evidence="6">
    <location>
        <begin position="555"/>
        <end position="567"/>
    </location>
</feature>
<protein>
    <recommendedName>
        <fullName evidence="1">non-specific serine/threonine protein kinase</fullName>
        <ecNumber evidence="1">2.7.11.1</ecNumber>
    </recommendedName>
</protein>
<evidence type="ECO:0000256" key="1">
    <source>
        <dbReference type="ARBA" id="ARBA00012513"/>
    </source>
</evidence>
<keyword evidence="3" id="KW-0547">Nucleotide-binding</keyword>
<dbReference type="InterPro" id="IPR050660">
    <property type="entry name" value="NEK_Ser/Thr_kinase"/>
</dbReference>
<evidence type="ECO:0000313" key="8">
    <source>
        <dbReference type="EMBL" id="KAA6390923.1"/>
    </source>
</evidence>
<dbReference type="InterPro" id="IPR000719">
    <property type="entry name" value="Prot_kinase_dom"/>
</dbReference>
<sequence>MDTPGGFVELEQLDKSRGRQVGEVYVAFNTRDKKIYAIRKIDVKKYDISDWQMKEFSRVIQLIENQFLVQTIFVFFKDGALHHVMEMLQDRTLANLIPQINKKEDYIPEDQIAQALSVLQEVGVPHLNLWPANVFINKNGDLMVGLPYTSPEIIADEPFGPSADIYSLGVIAYELCTGKKPFEYELDNEFDKYKGDDKSKEKVKDKGHVSKKNLQKNRREWFLNEIRSPESRAKISAQFDASPSVIEMKYSKELKDLILSMLDNGIKERPTADIILGKTLPINVKKSKHGDKTSKDEKKKGDISEEPQSYGTLNQFAKGQTLKAGQQADQYFSGSIKKKDKEKEKEEEYHEFTLRYKGKSKGDALKGKDSDNDELKLDTLKRITKEQREELVQGKRPSFTQYEESDKKMSEVDFSNYFAVYDPNSKYNASEEVKNFIRSKFLQAVPEQKQKQESTRHHHKRSQTQPDEQQKTSIFKQLTSQKSFMTGINSLISMITPQAIQPTLTSKESGTGSLRGKLERETLKEGEPQQGIFTKSTQFVSSLIPSVTSMPLFQSKDKDKHKEDKSKKSSSSSSSSTSPLKSSSLSQANTDQAKESEDGSNNRELVKSQSIVKILVNQKSNEEQIEMNKRWAGYASLMAQPFEYTHKYKQFLQYLDRLGCINLERVGDKTNYPQVLLRNVVGVFFAVKRDDELVKDGLEIPSFNVNNALLVAKLYIRRGYRVVYHYNPTPREFYKWSEWLLDSVQDDLTIYFSGGGSQIADKTGREADGKSEAMVMYDEATKMTEKGLDPVVEKKKLPRIDGVGPNYIMDYAMHELIMSKNYSRKGKGSSNLRINLISDCNHSGTQYNFDQEIEEKYRRGGEWGVPNVVHLGATLDEQLNYNREFEDGVQHTIFCYAMTVYIENNPRATWHSLVKHLKKMIPEDQSVQLTGTSPDLWNGFVIRPLIQSEREIQIEDLSQEDMATAQEGMTIQQFVQLSDKEKKHLRKRWDEYIDSKFKTNTRDYKTQYKVKLQELDAMGCIPLKFVPRKQLPQFRIFPKLAGIFICPYEKQDNSLGYAPLNDGRAIARLLLDQGYTVMYMVDPTSRQYYQWVDWLLNHADKELLLYFNGHGGQTQEDFTGTEDDDKSEFYATSKLDIENPEVKAVAKEIGSKTSDSDSSKQLMQFISPIKGLHSWGITDFCMNQLLISTRYPNTRIVLISDTCNSGTMFNLDSTQSSALDQNKIPNAIHIGAARDGTKAQQSGLVGGEMMGRLTKELSLMLGENKAATFNDFEKRVAESEISKKQSVQITYTNEELKMQPIMAQ</sequence>